<dbReference type="EMBL" id="AZBU02000004">
    <property type="protein sequence ID" value="TKR79855.1"/>
    <property type="molecule type" value="Genomic_DNA"/>
</dbReference>
<feature type="transmembrane region" description="Helical" evidence="1">
    <location>
        <begin position="267"/>
        <end position="291"/>
    </location>
</feature>
<dbReference type="OrthoDB" id="9445499at2759"/>
<proteinExistence type="predicted"/>
<organism evidence="3 4">
    <name type="scientific">Steinernema carpocapsae</name>
    <name type="common">Entomopathogenic nematode</name>
    <dbReference type="NCBI Taxonomy" id="34508"/>
    <lineage>
        <taxon>Eukaryota</taxon>
        <taxon>Metazoa</taxon>
        <taxon>Ecdysozoa</taxon>
        <taxon>Nematoda</taxon>
        <taxon>Chromadorea</taxon>
        <taxon>Rhabditida</taxon>
        <taxon>Tylenchina</taxon>
        <taxon>Panagrolaimomorpha</taxon>
        <taxon>Strongyloidoidea</taxon>
        <taxon>Steinernematidae</taxon>
        <taxon>Steinernema</taxon>
    </lineage>
</organism>
<dbReference type="CDD" id="cd00637">
    <property type="entry name" value="7tm_classA_rhodopsin-like"/>
    <property type="match status" value="1"/>
</dbReference>
<reference evidence="3 4" key="2">
    <citation type="journal article" date="2019" name="G3 (Bethesda)">
        <title>Hybrid Assembly of the Genome of the Entomopathogenic Nematode Steinernema carpocapsae Identifies the X-Chromosome.</title>
        <authorList>
            <person name="Serra L."/>
            <person name="Macchietto M."/>
            <person name="Macias-Munoz A."/>
            <person name="McGill C.J."/>
            <person name="Rodriguez I.M."/>
            <person name="Rodriguez B."/>
            <person name="Murad R."/>
            <person name="Mortazavi A."/>
        </authorList>
    </citation>
    <scope>NUCLEOTIDE SEQUENCE [LARGE SCALE GENOMIC DNA]</scope>
    <source>
        <strain evidence="3 4">ALL</strain>
    </source>
</reference>
<feature type="transmembrane region" description="Helical" evidence="1">
    <location>
        <begin position="195"/>
        <end position="218"/>
    </location>
</feature>
<dbReference type="AlphaFoldDB" id="A0A4V6A2M6"/>
<dbReference type="Gene3D" id="1.20.1070.10">
    <property type="entry name" value="Rhodopsin 7-helix transmembrane proteins"/>
    <property type="match status" value="1"/>
</dbReference>
<dbReference type="Pfam" id="PF10328">
    <property type="entry name" value="7TM_GPCR_Srx"/>
    <property type="match status" value="1"/>
</dbReference>
<name>A0A4V6A2M6_STECR</name>
<dbReference type="PANTHER" id="PTHR23017">
    <property type="entry name" value="SERPENTINE RECEPTOR, CLASS X"/>
    <property type="match status" value="1"/>
</dbReference>
<dbReference type="PANTHER" id="PTHR23017:SF3">
    <property type="entry name" value="G-PROTEIN COUPLED RECEPTORS FAMILY 1 PROFILE DOMAIN-CONTAINING PROTEIN"/>
    <property type="match status" value="1"/>
</dbReference>
<sequence length="327" mass="36550">MDALNESFVFGSEVIGRGVPTTTDLYIGATIQLLATAAVILGIYNVYLIKEMTIFHCAFGWFWASRTIGEIGANAVHMVYSGPVTMMQPSWISSRAGIIAFTISYFFGCHACVMHQIISFNRMVAVCFPLKYRFIFTKTICKALIAMVWVQVFFVLALYNVIPCQQLGFSPTFYEFVFVKCEAGMERNISIVGTVVNRFCWFVCGSTVIFDGLTLYKIIQIKKNGLTQEKTFKRDVRFFAQTTIQNLTMMVALTMICLVNNSSSTALVMNAFALNLLLVTHVNNALALILFNPEVRARFGKKKIKSCAPSTVSATNQASTVRSEDDW</sequence>
<keyword evidence="4" id="KW-1185">Reference proteome</keyword>
<feature type="transmembrane region" description="Helical" evidence="1">
    <location>
        <begin position="59"/>
        <end position="80"/>
    </location>
</feature>
<feature type="transmembrane region" description="Helical" evidence="1">
    <location>
        <begin position="92"/>
        <end position="113"/>
    </location>
</feature>
<gene>
    <name evidence="3" type="ORF">L596_014014</name>
</gene>
<dbReference type="SUPFAM" id="SSF81321">
    <property type="entry name" value="Family A G protein-coupled receptor-like"/>
    <property type="match status" value="1"/>
</dbReference>
<feature type="domain" description="7TM GPCR serpentine receptor class x (Srx)" evidence="2">
    <location>
        <begin position="41"/>
        <end position="292"/>
    </location>
</feature>
<reference evidence="3 4" key="1">
    <citation type="journal article" date="2015" name="Genome Biol.">
        <title>Comparative genomics of Steinernema reveals deeply conserved gene regulatory networks.</title>
        <authorList>
            <person name="Dillman A.R."/>
            <person name="Macchietto M."/>
            <person name="Porter C.F."/>
            <person name="Rogers A."/>
            <person name="Williams B."/>
            <person name="Antoshechkin I."/>
            <person name="Lee M.M."/>
            <person name="Goodwin Z."/>
            <person name="Lu X."/>
            <person name="Lewis E.E."/>
            <person name="Goodrich-Blair H."/>
            <person name="Stock S.P."/>
            <person name="Adams B.J."/>
            <person name="Sternberg P.W."/>
            <person name="Mortazavi A."/>
        </authorList>
    </citation>
    <scope>NUCLEOTIDE SEQUENCE [LARGE SCALE GENOMIC DNA]</scope>
    <source>
        <strain evidence="3 4">ALL</strain>
    </source>
</reference>
<dbReference type="InterPro" id="IPR019430">
    <property type="entry name" value="7TM_GPCR_serpentine_rcpt_Srx"/>
</dbReference>
<keyword evidence="1" id="KW-0812">Transmembrane</keyword>
<keyword evidence="1" id="KW-1133">Transmembrane helix</keyword>
<feature type="transmembrane region" description="Helical" evidence="1">
    <location>
        <begin position="140"/>
        <end position="162"/>
    </location>
</feature>
<feature type="transmembrane region" description="Helical" evidence="1">
    <location>
        <begin position="25"/>
        <end position="47"/>
    </location>
</feature>
<evidence type="ECO:0000313" key="3">
    <source>
        <dbReference type="EMBL" id="TKR79855.1"/>
    </source>
</evidence>
<protein>
    <recommendedName>
        <fullName evidence="2">7TM GPCR serpentine receptor class x (Srx) domain-containing protein</fullName>
    </recommendedName>
</protein>
<accession>A0A4V6A2M6</accession>
<dbReference type="Proteomes" id="UP000298663">
    <property type="component" value="Unassembled WGS sequence"/>
</dbReference>
<feature type="transmembrane region" description="Helical" evidence="1">
    <location>
        <begin position="238"/>
        <end position="261"/>
    </location>
</feature>
<comment type="caution">
    <text evidence="3">The sequence shown here is derived from an EMBL/GenBank/DDBJ whole genome shotgun (WGS) entry which is preliminary data.</text>
</comment>
<keyword evidence="1" id="KW-0472">Membrane</keyword>
<evidence type="ECO:0000256" key="1">
    <source>
        <dbReference type="SAM" id="Phobius"/>
    </source>
</evidence>
<evidence type="ECO:0000259" key="2">
    <source>
        <dbReference type="Pfam" id="PF10328"/>
    </source>
</evidence>
<evidence type="ECO:0000313" key="4">
    <source>
        <dbReference type="Proteomes" id="UP000298663"/>
    </source>
</evidence>